<feature type="transmembrane region" description="Helical" evidence="1">
    <location>
        <begin position="114"/>
        <end position="137"/>
    </location>
</feature>
<keyword evidence="1" id="KW-0812">Transmembrane</keyword>
<evidence type="ECO:0000313" key="3">
    <source>
        <dbReference type="Proteomes" id="UP000799440"/>
    </source>
</evidence>
<accession>A0A6A6VFN7</accession>
<protein>
    <recommendedName>
        <fullName evidence="4">MARVEL domain-containing protein</fullName>
    </recommendedName>
</protein>
<proteinExistence type="predicted"/>
<evidence type="ECO:0000313" key="2">
    <source>
        <dbReference type="EMBL" id="KAF2749375.1"/>
    </source>
</evidence>
<sequence length="215" mass="24252">MAVHVTPKQPTSWKRRVLVPFWILRIIVLLFVIGVYCWAISRLEPELRPAWGGIIIFLLFVIIVLLLEIYTIVKFLRDALHPSFFLTTTTFQTMFWTGVLVMAGVSFARDSRDAAVGLGFLAFVWASFAGLSVYAILKYIKWKKETRRGNYVLAANTAPLAPGYHPPPYANAAPYQHQMNAYASTQYAPNHMPAHQGEAAEYYSTQPMAKPAQVV</sequence>
<feature type="transmembrane region" description="Helical" evidence="1">
    <location>
        <begin position="21"/>
        <end position="41"/>
    </location>
</feature>
<evidence type="ECO:0000256" key="1">
    <source>
        <dbReference type="SAM" id="Phobius"/>
    </source>
</evidence>
<organism evidence="2 3">
    <name type="scientific">Sporormia fimetaria CBS 119925</name>
    <dbReference type="NCBI Taxonomy" id="1340428"/>
    <lineage>
        <taxon>Eukaryota</taxon>
        <taxon>Fungi</taxon>
        <taxon>Dikarya</taxon>
        <taxon>Ascomycota</taxon>
        <taxon>Pezizomycotina</taxon>
        <taxon>Dothideomycetes</taxon>
        <taxon>Pleosporomycetidae</taxon>
        <taxon>Pleosporales</taxon>
        <taxon>Sporormiaceae</taxon>
        <taxon>Sporormia</taxon>
    </lineage>
</organism>
<gene>
    <name evidence="2" type="ORF">M011DRAFT_475473</name>
</gene>
<feature type="transmembrane region" description="Helical" evidence="1">
    <location>
        <begin position="85"/>
        <end position="108"/>
    </location>
</feature>
<dbReference type="EMBL" id="MU006566">
    <property type="protein sequence ID" value="KAF2749375.1"/>
    <property type="molecule type" value="Genomic_DNA"/>
</dbReference>
<name>A0A6A6VFN7_9PLEO</name>
<keyword evidence="1" id="KW-1133">Transmembrane helix</keyword>
<keyword evidence="1" id="KW-0472">Membrane</keyword>
<dbReference type="OrthoDB" id="5211263at2759"/>
<dbReference type="Proteomes" id="UP000799440">
    <property type="component" value="Unassembled WGS sequence"/>
</dbReference>
<feature type="transmembrane region" description="Helical" evidence="1">
    <location>
        <begin position="53"/>
        <end position="73"/>
    </location>
</feature>
<keyword evidence="3" id="KW-1185">Reference proteome</keyword>
<dbReference type="AlphaFoldDB" id="A0A6A6VFN7"/>
<evidence type="ECO:0008006" key="4">
    <source>
        <dbReference type="Google" id="ProtNLM"/>
    </source>
</evidence>
<reference evidence="2" key="1">
    <citation type="journal article" date="2020" name="Stud. Mycol.">
        <title>101 Dothideomycetes genomes: a test case for predicting lifestyles and emergence of pathogens.</title>
        <authorList>
            <person name="Haridas S."/>
            <person name="Albert R."/>
            <person name="Binder M."/>
            <person name="Bloem J."/>
            <person name="Labutti K."/>
            <person name="Salamov A."/>
            <person name="Andreopoulos B."/>
            <person name="Baker S."/>
            <person name="Barry K."/>
            <person name="Bills G."/>
            <person name="Bluhm B."/>
            <person name="Cannon C."/>
            <person name="Castanera R."/>
            <person name="Culley D."/>
            <person name="Daum C."/>
            <person name="Ezra D."/>
            <person name="Gonzalez J."/>
            <person name="Henrissat B."/>
            <person name="Kuo A."/>
            <person name="Liang C."/>
            <person name="Lipzen A."/>
            <person name="Lutzoni F."/>
            <person name="Magnuson J."/>
            <person name="Mondo S."/>
            <person name="Nolan M."/>
            <person name="Ohm R."/>
            <person name="Pangilinan J."/>
            <person name="Park H.-J."/>
            <person name="Ramirez L."/>
            <person name="Alfaro M."/>
            <person name="Sun H."/>
            <person name="Tritt A."/>
            <person name="Yoshinaga Y."/>
            <person name="Zwiers L.-H."/>
            <person name="Turgeon B."/>
            <person name="Goodwin S."/>
            <person name="Spatafora J."/>
            <person name="Crous P."/>
            <person name="Grigoriev I."/>
        </authorList>
    </citation>
    <scope>NUCLEOTIDE SEQUENCE</scope>
    <source>
        <strain evidence="2">CBS 119925</strain>
    </source>
</reference>